<dbReference type="PANTHER" id="PTHR22576">
    <property type="entry name" value="MUCOSA ASSOCIATED LYMPHOID TISSUE LYMPHOMA TRANSLOCATION PROTEIN 1/PARACASPASE"/>
    <property type="match status" value="1"/>
</dbReference>
<gene>
    <name evidence="4" type="primary">LOC107263219</name>
</gene>
<evidence type="ECO:0000313" key="4">
    <source>
        <dbReference type="RefSeq" id="XP_015585640.1"/>
    </source>
</evidence>
<reference evidence="4" key="1">
    <citation type="submission" date="2025-08" db="UniProtKB">
        <authorList>
            <consortium name="RefSeq"/>
        </authorList>
    </citation>
    <scope>IDENTIFICATION</scope>
</reference>
<dbReference type="GO" id="GO:0004197">
    <property type="term" value="F:cysteine-type endopeptidase activity"/>
    <property type="evidence" value="ECO:0007669"/>
    <property type="project" value="InterPro"/>
</dbReference>
<dbReference type="CDD" id="cd00096">
    <property type="entry name" value="Ig"/>
    <property type="match status" value="1"/>
</dbReference>
<dbReference type="Gene3D" id="2.60.40.10">
    <property type="entry name" value="Immunoglobulins"/>
    <property type="match status" value="2"/>
</dbReference>
<dbReference type="SUPFAM" id="SSF48726">
    <property type="entry name" value="Immunoglobulin"/>
    <property type="match status" value="2"/>
</dbReference>
<evidence type="ECO:0000259" key="2">
    <source>
        <dbReference type="PROSITE" id="PS50835"/>
    </source>
</evidence>
<dbReference type="GeneID" id="107263219"/>
<protein>
    <submittedName>
        <fullName evidence="4">Mucosa-associated lymphoid tissue lymphoma translocation protein 1 isoform X1</fullName>
    </submittedName>
</protein>
<dbReference type="RefSeq" id="XP_015585640.1">
    <property type="nucleotide sequence ID" value="XM_015730154.2"/>
</dbReference>
<feature type="domain" description="Caspase family p20" evidence="1">
    <location>
        <begin position="295"/>
        <end position="368"/>
    </location>
</feature>
<dbReference type="InterPro" id="IPR029030">
    <property type="entry name" value="Caspase-like_dom_sf"/>
</dbReference>
<dbReference type="InterPro" id="IPR011029">
    <property type="entry name" value="DEATH-like_dom_sf"/>
</dbReference>
<accession>A0AAJ7BHA9</accession>
<dbReference type="InterPro" id="IPR007110">
    <property type="entry name" value="Ig-like_dom"/>
</dbReference>
<dbReference type="SUPFAM" id="SSF52129">
    <property type="entry name" value="Caspase-like"/>
    <property type="match status" value="1"/>
</dbReference>
<dbReference type="InterPro" id="IPR001309">
    <property type="entry name" value="Pept_C14_p20"/>
</dbReference>
<dbReference type="Proteomes" id="UP000694920">
    <property type="component" value="Unplaced"/>
</dbReference>
<dbReference type="KEGG" id="ccin:107263219"/>
<dbReference type="PANTHER" id="PTHR22576:SF37">
    <property type="entry name" value="MUCOSA-ASSOCIATED LYMPHOID TISSUE LYMPHOMA TRANSLOCATION PROTEIN 1"/>
    <property type="match status" value="1"/>
</dbReference>
<dbReference type="SMART" id="SM00409">
    <property type="entry name" value="IG"/>
    <property type="match status" value="2"/>
</dbReference>
<dbReference type="Pfam" id="PF00656">
    <property type="entry name" value="Peptidase_C14"/>
    <property type="match status" value="1"/>
</dbReference>
<dbReference type="InterPro" id="IPR013783">
    <property type="entry name" value="Ig-like_fold"/>
</dbReference>
<dbReference type="Gene3D" id="3.40.50.1460">
    <property type="match status" value="1"/>
</dbReference>
<dbReference type="GO" id="GO:0006508">
    <property type="term" value="P:proteolysis"/>
    <property type="evidence" value="ECO:0007669"/>
    <property type="project" value="InterPro"/>
</dbReference>
<feature type="domain" description="Ig-like" evidence="2">
    <location>
        <begin position="202"/>
        <end position="284"/>
    </location>
</feature>
<feature type="domain" description="Ig-like" evidence="2">
    <location>
        <begin position="111"/>
        <end position="191"/>
    </location>
</feature>
<dbReference type="PROSITE" id="PS50208">
    <property type="entry name" value="CASPASE_P20"/>
    <property type="match status" value="1"/>
</dbReference>
<organism evidence="3 4">
    <name type="scientific">Cephus cinctus</name>
    <name type="common">Wheat stem sawfly</name>
    <dbReference type="NCBI Taxonomy" id="211228"/>
    <lineage>
        <taxon>Eukaryota</taxon>
        <taxon>Metazoa</taxon>
        <taxon>Ecdysozoa</taxon>
        <taxon>Arthropoda</taxon>
        <taxon>Hexapoda</taxon>
        <taxon>Insecta</taxon>
        <taxon>Pterygota</taxon>
        <taxon>Neoptera</taxon>
        <taxon>Endopterygota</taxon>
        <taxon>Hymenoptera</taxon>
        <taxon>Cephoidea</taxon>
        <taxon>Cephidae</taxon>
        <taxon>Cephus</taxon>
    </lineage>
</organism>
<dbReference type="Pfam" id="PF13927">
    <property type="entry name" value="Ig_3"/>
    <property type="match status" value="2"/>
</dbReference>
<dbReference type="InterPro" id="IPR003598">
    <property type="entry name" value="Ig_sub2"/>
</dbReference>
<sequence>MAKYDEKMRIPDLPFDVHRELIDELSRDLGWIVLARYIADEYDIFSLSWMNDFEREQNPLDSRRQIQKLFDELDKRLCNVGNLCILLENCELLNALSVLCYPEPLTIVKQPKSELGKDNAMIAPHKGITLSCKATSLPPPQYLWYHNNVELENETNGDLNIVVTSTTQEGEYKCQVMQRDRDGYLMRQLFSDTFYLKIKPLPVVIIEQPREYIEVKEGGTLILTCKAIGHPEPRYQWFRDNILLNGQDSIELRINDFSVQDEDVYRCYIVNEISSLYSNSTTVKMEQTRCKAVAKVALLIANSDYTNFDPVKKAKNDAALIARLLEDIGFNVICLSNLTVNQMRNAINIFCKLLSEGVYGLFYFAGHGFNMQDNYMLAVDSPKKYLRTDAICDSQLLAMAHLETDPTLLVVILDMCLIVPSRDDNPEIHKEIPIIYEYKSKKNRRNLIRAYSTSRHCPSYERKANDFGLYVTHLSKYIKSTVPVTKMFKQVQISLEKTLKGRERDQIPQLTSIVVKPYRLTDMINEGYSSTAIKSLSTLITFPTRTILQTFTRLGVECKITVGSFELPYLNIVRIAVAHVNNYEVSFRNRFPTDPNNLYSFPGKNECILYNPQTSKGRVIISICRNGNELETIEFNMNDYIPCLLHELEQACGV</sequence>
<proteinExistence type="predicted"/>
<dbReference type="InterPro" id="IPR003599">
    <property type="entry name" value="Ig_sub"/>
</dbReference>
<evidence type="ECO:0000259" key="1">
    <source>
        <dbReference type="PROSITE" id="PS50208"/>
    </source>
</evidence>
<name>A0AAJ7BHA9_CEPCN</name>
<dbReference type="InterPro" id="IPR052039">
    <property type="entry name" value="Caspase-related_regulators"/>
</dbReference>
<dbReference type="SMART" id="SM00408">
    <property type="entry name" value="IGc2"/>
    <property type="match status" value="2"/>
</dbReference>
<dbReference type="Gene3D" id="1.10.533.10">
    <property type="entry name" value="Death Domain, Fas"/>
    <property type="match status" value="1"/>
</dbReference>
<dbReference type="AlphaFoldDB" id="A0AAJ7BHA9"/>
<dbReference type="PROSITE" id="PS50835">
    <property type="entry name" value="IG_LIKE"/>
    <property type="match status" value="2"/>
</dbReference>
<keyword evidence="3" id="KW-1185">Reference proteome</keyword>
<evidence type="ECO:0000313" key="3">
    <source>
        <dbReference type="Proteomes" id="UP000694920"/>
    </source>
</evidence>
<dbReference type="InterPro" id="IPR036179">
    <property type="entry name" value="Ig-like_dom_sf"/>
</dbReference>
<dbReference type="InterPro" id="IPR011600">
    <property type="entry name" value="Pept_C14_caspase"/>
</dbReference>
<dbReference type="SUPFAM" id="SSF47986">
    <property type="entry name" value="DEATH domain"/>
    <property type="match status" value="1"/>
</dbReference>